<proteinExistence type="predicted"/>
<keyword evidence="2" id="KW-1185">Reference proteome</keyword>
<protein>
    <submittedName>
        <fullName evidence="1">Uncharacterized protein LOC126401090</fullName>
    </submittedName>
</protein>
<organism evidence="1 2">
    <name type="scientific">Xyrichtys novacula</name>
    <name type="common">Pearly razorfish</name>
    <name type="synonym">Hemipteronotus novacula</name>
    <dbReference type="NCBI Taxonomy" id="13765"/>
    <lineage>
        <taxon>Eukaryota</taxon>
        <taxon>Metazoa</taxon>
        <taxon>Chordata</taxon>
        <taxon>Craniata</taxon>
        <taxon>Vertebrata</taxon>
        <taxon>Euteleostomi</taxon>
        <taxon>Actinopterygii</taxon>
        <taxon>Neopterygii</taxon>
        <taxon>Teleostei</taxon>
        <taxon>Neoteleostei</taxon>
        <taxon>Acanthomorphata</taxon>
        <taxon>Eupercaria</taxon>
        <taxon>Labriformes</taxon>
        <taxon>Labridae</taxon>
        <taxon>Xyrichtys</taxon>
    </lineage>
</organism>
<dbReference type="AlphaFoldDB" id="A0AAV1F9Q5"/>
<gene>
    <name evidence="1" type="ORF">XNOV1_A042569</name>
</gene>
<dbReference type="Proteomes" id="UP001178508">
    <property type="component" value="Chromosome 5"/>
</dbReference>
<sequence length="113" mass="12725">MPLTVEELVLSFLRHRPRHYTMICSLETSAPTGCFFGGNPPPHSGSSSKDKIFELLRLIEEATTISDNIKRGEIHLLDFVFDVMLPELLIKALKEHGITRLRAEQMIACGSIF</sequence>
<accession>A0AAV1F9Q5</accession>
<dbReference type="EMBL" id="OY660868">
    <property type="protein sequence ID" value="CAJ1057686.1"/>
    <property type="molecule type" value="Genomic_DNA"/>
</dbReference>
<evidence type="ECO:0000313" key="1">
    <source>
        <dbReference type="EMBL" id="CAJ1057686.1"/>
    </source>
</evidence>
<evidence type="ECO:0000313" key="2">
    <source>
        <dbReference type="Proteomes" id="UP001178508"/>
    </source>
</evidence>
<name>A0AAV1F9Q5_XYRNO</name>
<reference evidence="1" key="1">
    <citation type="submission" date="2023-08" db="EMBL/GenBank/DDBJ databases">
        <authorList>
            <person name="Alioto T."/>
            <person name="Alioto T."/>
            <person name="Gomez Garrido J."/>
        </authorList>
    </citation>
    <scope>NUCLEOTIDE SEQUENCE</scope>
</reference>